<proteinExistence type="predicted"/>
<dbReference type="Proteomes" id="UP000501989">
    <property type="component" value="Chromosome"/>
</dbReference>
<dbReference type="RefSeq" id="WP_065988731.1">
    <property type="nucleotide sequence ID" value="NZ_CP053746.1"/>
</dbReference>
<protein>
    <submittedName>
        <fullName evidence="1">Uncharacterized protein</fullName>
    </submittedName>
</protein>
<dbReference type="AlphaFoldDB" id="A0A1C2E2W2"/>
<keyword evidence="6" id="KW-1185">Reference proteome</keyword>
<reference evidence="6" key="4">
    <citation type="submission" date="2019-12" db="EMBL/GenBank/DDBJ databases">
        <title>Endophytic bacteria associated with Panax ginseng seedlings.</title>
        <authorList>
            <person name="Park J.M."/>
            <person name="Shin R."/>
            <person name="Jo S.H."/>
        </authorList>
    </citation>
    <scope>NUCLEOTIDE SEQUENCE [LARGE SCALE GENOMIC DNA]</scope>
    <source>
        <strain evidence="6">PgKB30</strain>
    </source>
</reference>
<dbReference type="Proteomes" id="UP000182332">
    <property type="component" value="Unassembled WGS sequence"/>
</dbReference>
<dbReference type="EMBL" id="FOHW01000013">
    <property type="protein sequence ID" value="SET44541.1"/>
    <property type="molecule type" value="Genomic_DNA"/>
</dbReference>
<dbReference type="Proteomes" id="UP000095143">
    <property type="component" value="Unassembled WGS sequence"/>
</dbReference>
<reference evidence="3 5" key="2">
    <citation type="submission" date="2016-10" db="EMBL/GenBank/DDBJ databases">
        <authorList>
            <person name="de Groot N.N."/>
        </authorList>
    </citation>
    <scope>NUCLEOTIDE SEQUENCE [LARGE SCALE GENOMIC DNA]</scope>
    <source>
        <strain evidence="3 5">DSM 11363</strain>
    </source>
</reference>
<dbReference type="EMBL" id="CP053746">
    <property type="protein sequence ID" value="QKF53757.1"/>
    <property type="molecule type" value="Genomic_DNA"/>
</dbReference>
<dbReference type="EMBL" id="MDEN01000061">
    <property type="protein sequence ID" value="OCX21328.1"/>
    <property type="molecule type" value="Genomic_DNA"/>
</dbReference>
<evidence type="ECO:0000313" key="1">
    <source>
        <dbReference type="EMBL" id="OCX21328.1"/>
    </source>
</evidence>
<evidence type="ECO:0000313" key="3">
    <source>
        <dbReference type="EMBL" id="SET44541.1"/>
    </source>
</evidence>
<reference evidence="2" key="3">
    <citation type="submission" date="2019-12" db="EMBL/GenBank/DDBJ databases">
        <title>endophytic bacteria associated with Panax ginseng seedlings.</title>
        <authorList>
            <person name="Park J.M."/>
            <person name="Shin R."/>
            <person name="Jo S.H."/>
        </authorList>
    </citation>
    <scope>NUCLEOTIDE SEQUENCE</scope>
    <source>
        <strain evidence="2">PgKB30</strain>
    </source>
</reference>
<reference evidence="1 4" key="1">
    <citation type="submission" date="2016-08" db="EMBL/GenBank/DDBJ databases">
        <title>Whole genome sequence of Pseudomonas graminis strain UASWS1507, a potential biological control agent for agriculture.</title>
        <authorList>
            <person name="Crovadore J."/>
            <person name="Calmin G."/>
            <person name="Chablais R."/>
            <person name="Cochard B."/>
            <person name="Lefort F."/>
        </authorList>
    </citation>
    <scope>NUCLEOTIDE SEQUENCE [LARGE SCALE GENOMIC DNA]</scope>
    <source>
        <strain evidence="1 4">UASWS1507</strain>
    </source>
</reference>
<name>A0A1C2E2W2_9PSED</name>
<sequence length="74" mass="8619">MNSPLFSSVVAYAQHCERQLVEILHRRPTLDRQQVMTWVDEQSHAMKDRDPLDLLRSLNARVRAGKPLPWEGHS</sequence>
<organism evidence="1 4">
    <name type="scientific">Pseudomonas graminis</name>
    <dbReference type="NCBI Taxonomy" id="158627"/>
    <lineage>
        <taxon>Bacteria</taxon>
        <taxon>Pseudomonadati</taxon>
        <taxon>Pseudomonadota</taxon>
        <taxon>Gammaproteobacteria</taxon>
        <taxon>Pseudomonadales</taxon>
        <taxon>Pseudomonadaceae</taxon>
        <taxon>Pseudomonas</taxon>
    </lineage>
</organism>
<dbReference type="KEGG" id="pgg:FX982_04750"/>
<evidence type="ECO:0000313" key="6">
    <source>
        <dbReference type="Proteomes" id="UP000501989"/>
    </source>
</evidence>
<gene>
    <name evidence="1" type="ORF">BBI10_12105</name>
    <name evidence="2" type="ORF">FX982_04750</name>
    <name evidence="3" type="ORF">SAMN05216197_113117</name>
</gene>
<evidence type="ECO:0000313" key="4">
    <source>
        <dbReference type="Proteomes" id="UP000095143"/>
    </source>
</evidence>
<evidence type="ECO:0000313" key="5">
    <source>
        <dbReference type="Proteomes" id="UP000182332"/>
    </source>
</evidence>
<evidence type="ECO:0000313" key="2">
    <source>
        <dbReference type="EMBL" id="QKF53757.1"/>
    </source>
</evidence>
<accession>A0A1C2E2W2</accession>